<keyword evidence="8" id="KW-1185">Reference proteome</keyword>
<dbReference type="Proteomes" id="UP001239782">
    <property type="component" value="Chromosome"/>
</dbReference>
<dbReference type="Pfam" id="PF13649">
    <property type="entry name" value="Methyltransf_25"/>
    <property type="match status" value="1"/>
</dbReference>
<gene>
    <name evidence="3 7" type="primary">cmoA</name>
    <name evidence="7" type="ORF">Q9312_04710</name>
</gene>
<comment type="similarity">
    <text evidence="3">Belongs to the class I-like SAM-binding methyltransferase superfamily. Cx-SAM synthase family.</text>
</comment>
<dbReference type="EMBL" id="CP133548">
    <property type="protein sequence ID" value="WMS88219.1"/>
    <property type="molecule type" value="Genomic_DNA"/>
</dbReference>
<comment type="catalytic activity">
    <reaction evidence="3">
        <text>prephenate + S-adenosyl-L-methionine = carboxy-S-adenosyl-L-methionine + 3-phenylpyruvate + H2O</text>
        <dbReference type="Rhea" id="RHEA:51692"/>
        <dbReference type="ChEBI" id="CHEBI:15377"/>
        <dbReference type="ChEBI" id="CHEBI:18005"/>
        <dbReference type="ChEBI" id="CHEBI:29934"/>
        <dbReference type="ChEBI" id="CHEBI:59789"/>
        <dbReference type="ChEBI" id="CHEBI:134278"/>
    </reaction>
</comment>
<comment type="function">
    <text evidence="3">Catalyzes the conversion of S-adenosyl-L-methionine (SAM) to carboxy-S-adenosyl-L-methionine (Cx-SAM).</text>
</comment>
<keyword evidence="1 3" id="KW-0808">Transferase</keyword>
<dbReference type="Gene3D" id="3.40.50.150">
    <property type="entry name" value="Vaccinia Virus protein VP39"/>
    <property type="match status" value="1"/>
</dbReference>
<evidence type="ECO:0000256" key="1">
    <source>
        <dbReference type="ARBA" id="ARBA00022679"/>
    </source>
</evidence>
<evidence type="ECO:0000313" key="7">
    <source>
        <dbReference type="EMBL" id="WMS88219.1"/>
    </source>
</evidence>
<feature type="binding site" evidence="3 4">
    <location>
        <begin position="77"/>
        <end position="79"/>
    </location>
    <ligand>
        <name>S-adenosyl-L-methionine</name>
        <dbReference type="ChEBI" id="CHEBI:59789"/>
    </ligand>
</feature>
<dbReference type="GO" id="GO:0002098">
    <property type="term" value="P:tRNA wobble uridine modification"/>
    <property type="evidence" value="ECO:0007669"/>
    <property type="project" value="InterPro"/>
</dbReference>
<accession>A0AA51RVF0</accession>
<feature type="domain" description="Methyltransferase" evidence="6">
    <location>
        <begin position="75"/>
        <end position="171"/>
    </location>
</feature>
<dbReference type="CDD" id="cd02440">
    <property type="entry name" value="AdoMet_MTases"/>
    <property type="match status" value="1"/>
</dbReference>
<keyword evidence="2 3" id="KW-0949">S-adenosyl-L-methionine</keyword>
<dbReference type="SUPFAM" id="SSF53335">
    <property type="entry name" value="S-adenosyl-L-methionine-dependent methyltransferases"/>
    <property type="match status" value="1"/>
</dbReference>
<evidence type="ECO:0000256" key="4">
    <source>
        <dbReference type="PIRSR" id="PIRSR006325-1"/>
    </source>
</evidence>
<dbReference type="PANTHER" id="PTHR43861:SF2">
    <property type="entry name" value="CARBOXY-S-ADENOSYL-L-METHIONINE SYNTHASE"/>
    <property type="match status" value="1"/>
</dbReference>
<feature type="region of interest" description="Disordered" evidence="5">
    <location>
        <begin position="1"/>
        <end position="28"/>
    </location>
</feature>
<dbReference type="NCBIfam" id="TIGR00740">
    <property type="entry name" value="carboxy-S-adenosyl-L-methionine synthase CmoA"/>
    <property type="match status" value="1"/>
</dbReference>
<reference evidence="7 8" key="1">
    <citation type="submission" date="2023-08" db="EMBL/GenBank/DDBJ databases">
        <title>Pleionea litopenaei sp. nov., isolated from stomach of juvenile Litopenaeus vannamei.</title>
        <authorList>
            <person name="Rho A.M."/>
            <person name="Hwang C.Y."/>
        </authorList>
    </citation>
    <scope>NUCLEOTIDE SEQUENCE [LARGE SCALE GENOMIC DNA]</scope>
    <source>
        <strain evidence="7 8">HL-JVS1</strain>
    </source>
</reference>
<evidence type="ECO:0000256" key="5">
    <source>
        <dbReference type="SAM" id="MobiDB-lite"/>
    </source>
</evidence>
<dbReference type="RefSeq" id="WP_309203423.1">
    <property type="nucleotide sequence ID" value="NZ_CP133548.1"/>
</dbReference>
<dbReference type="NCBIfam" id="NF011995">
    <property type="entry name" value="PRK15451.1"/>
    <property type="match status" value="1"/>
</dbReference>
<feature type="binding site" evidence="3 4">
    <location>
        <position position="145"/>
    </location>
    <ligand>
        <name>S-adenosyl-L-methionine</name>
        <dbReference type="ChEBI" id="CHEBI:59789"/>
    </ligand>
</feature>
<dbReference type="PIRSF" id="PIRSF006325">
    <property type="entry name" value="MeTrfase_bac"/>
    <property type="match status" value="1"/>
</dbReference>
<protein>
    <recommendedName>
        <fullName evidence="3">Carboxy-S-adenosyl-L-methionine synthase</fullName>
        <shortName evidence="3">Cx-SAM synthase</shortName>
        <ecNumber evidence="3">2.1.3.-</ecNumber>
    </recommendedName>
</protein>
<dbReference type="PANTHER" id="PTHR43861">
    <property type="entry name" value="TRANS-ACONITATE 2-METHYLTRANSFERASE-RELATED"/>
    <property type="match status" value="1"/>
</dbReference>
<name>A0AA51RVF0_9GAMM</name>
<dbReference type="InterPro" id="IPR029063">
    <property type="entry name" value="SAM-dependent_MTases_sf"/>
</dbReference>
<sequence length="255" mass="28207">MTSESTKPGPGKPKDSGRDNIFTAPGTTSPFRFDEQVAAVFPDMIQRSVPGYSFIISGIAGLAQKFIQPNTQAYDLGCSLGAAALAMSRGSQHTNIPIIGIDNSSAMVERCRLFIEGYRHKNPIQIHCQNIQETTISQASMVVLNFTLQFIEQSERQAIIEHIYDGLEPGGALILSEKIVASDPAVNELLIKLHHDFKRANGYSDLEISQKRTALENVLVPETLETHHLRLKNAGFKVSEVWHQQFNFCSILAIK</sequence>
<dbReference type="KEGG" id="plei:Q9312_04710"/>
<evidence type="ECO:0000259" key="6">
    <source>
        <dbReference type="Pfam" id="PF13649"/>
    </source>
</evidence>
<feature type="binding site" evidence="3">
    <location>
        <position position="212"/>
    </location>
    <ligand>
        <name>S-adenosyl-L-methionine</name>
        <dbReference type="ChEBI" id="CHEBI:59789"/>
    </ligand>
</feature>
<dbReference type="GO" id="GO:1904047">
    <property type="term" value="F:S-adenosyl-L-methionine binding"/>
    <property type="evidence" value="ECO:0007669"/>
    <property type="project" value="UniProtKB-UniRule"/>
</dbReference>
<evidence type="ECO:0000313" key="8">
    <source>
        <dbReference type="Proteomes" id="UP001239782"/>
    </source>
</evidence>
<feature type="binding site" evidence="3 4">
    <location>
        <begin position="102"/>
        <end position="103"/>
    </location>
    <ligand>
        <name>S-adenosyl-L-methionine</name>
        <dbReference type="ChEBI" id="CHEBI:59789"/>
    </ligand>
</feature>
<dbReference type="EC" id="2.1.3.-" evidence="3"/>
<organism evidence="7 8">
    <name type="scientific">Pleionea litopenaei</name>
    <dbReference type="NCBI Taxonomy" id="3070815"/>
    <lineage>
        <taxon>Bacteria</taxon>
        <taxon>Pseudomonadati</taxon>
        <taxon>Pseudomonadota</taxon>
        <taxon>Gammaproteobacteria</taxon>
        <taxon>Oceanospirillales</taxon>
        <taxon>Pleioneaceae</taxon>
        <taxon>Pleionea</taxon>
    </lineage>
</organism>
<feature type="binding site" evidence="3 4">
    <location>
        <position position="52"/>
    </location>
    <ligand>
        <name>S-adenosyl-L-methionine</name>
        <dbReference type="ChEBI" id="CHEBI:59789"/>
    </ligand>
</feature>
<evidence type="ECO:0000256" key="2">
    <source>
        <dbReference type="ARBA" id="ARBA00022691"/>
    </source>
</evidence>
<dbReference type="HAMAP" id="MF_01589">
    <property type="entry name" value="Cx_SAM_synthase"/>
    <property type="match status" value="1"/>
</dbReference>
<comment type="caution">
    <text evidence="3">Lacks conserved residue(s) required for the propagation of feature annotation.</text>
</comment>
<evidence type="ECO:0000256" key="3">
    <source>
        <dbReference type="HAMAP-Rule" id="MF_01589"/>
    </source>
</evidence>
<dbReference type="GO" id="GO:0016743">
    <property type="term" value="F:carboxyl- or carbamoyltransferase activity"/>
    <property type="evidence" value="ECO:0007669"/>
    <property type="project" value="UniProtKB-UniRule"/>
</dbReference>
<dbReference type="InterPro" id="IPR041698">
    <property type="entry name" value="Methyltransf_25"/>
</dbReference>
<dbReference type="AlphaFoldDB" id="A0AA51RVF0"/>
<dbReference type="InterPro" id="IPR005271">
    <property type="entry name" value="CmoA"/>
</dbReference>
<proteinExistence type="inferred from homology"/>
<comment type="subunit">
    <text evidence="3">Homodimer.</text>
</comment>